<accession>A0A0B8P0L5</accession>
<dbReference type="InterPro" id="IPR006143">
    <property type="entry name" value="RND_pump_MFP"/>
</dbReference>
<protein>
    <submittedName>
        <fullName evidence="4">Probable Co/Zn/Cd efflux system membrane fusion protein</fullName>
    </submittedName>
</protein>
<dbReference type="Gene3D" id="2.40.420.20">
    <property type="match status" value="1"/>
</dbReference>
<dbReference type="RefSeq" id="WP_261835377.1">
    <property type="nucleotide sequence ID" value="NZ_AP024881.1"/>
</dbReference>
<dbReference type="GO" id="GO:1990281">
    <property type="term" value="C:efflux pump complex"/>
    <property type="evidence" value="ECO:0007669"/>
    <property type="project" value="TreeGrafter"/>
</dbReference>
<comment type="similarity">
    <text evidence="1">Belongs to the membrane fusion protein (MFP) (TC 8.A.1) family.</text>
</comment>
<evidence type="ECO:0000313" key="5">
    <source>
        <dbReference type="Proteomes" id="UP000031671"/>
    </source>
</evidence>
<dbReference type="Gene3D" id="1.10.287.470">
    <property type="entry name" value="Helix hairpin bin"/>
    <property type="match status" value="1"/>
</dbReference>
<feature type="domain" description="Multidrug resistance protein MdtA-like barrel-sandwich hybrid" evidence="3">
    <location>
        <begin position="64"/>
        <end position="182"/>
    </location>
</feature>
<feature type="domain" description="Multidrug resistance protein MdtA-like alpha-helical hairpin" evidence="2">
    <location>
        <begin position="97"/>
        <end position="154"/>
    </location>
</feature>
<dbReference type="Proteomes" id="UP000031671">
    <property type="component" value="Unassembled WGS sequence"/>
</dbReference>
<dbReference type="EMBL" id="BBRZ01000074">
    <property type="protein sequence ID" value="GAM58122.1"/>
    <property type="molecule type" value="Genomic_DNA"/>
</dbReference>
<evidence type="ECO:0000259" key="3">
    <source>
        <dbReference type="Pfam" id="PF25917"/>
    </source>
</evidence>
<reference evidence="4 5" key="1">
    <citation type="submission" date="2015-01" db="EMBL/GenBank/DDBJ databases">
        <title>Vibrio sp. C1 JCM 19231 whole genome shotgun sequence.</title>
        <authorList>
            <person name="Sawabe T."/>
            <person name="Meirelles P."/>
            <person name="Feng G."/>
            <person name="Sayaka M."/>
            <person name="Hattori M."/>
            <person name="Ohkuma M."/>
        </authorList>
    </citation>
    <scope>NUCLEOTIDE SEQUENCE [LARGE SCALE GENOMIC DNA]</scope>
    <source>
        <strain evidence="5">JCM 19231</strain>
    </source>
</reference>
<dbReference type="PROSITE" id="PS51257">
    <property type="entry name" value="PROKAR_LIPOPROTEIN"/>
    <property type="match status" value="1"/>
</dbReference>
<dbReference type="Gene3D" id="2.40.50.100">
    <property type="match status" value="1"/>
</dbReference>
<evidence type="ECO:0000313" key="4">
    <source>
        <dbReference type="EMBL" id="GAM58122.1"/>
    </source>
</evidence>
<dbReference type="Gene3D" id="2.40.30.170">
    <property type="match status" value="1"/>
</dbReference>
<dbReference type="SUPFAM" id="SSF111369">
    <property type="entry name" value="HlyD-like secretion proteins"/>
    <property type="match status" value="1"/>
</dbReference>
<dbReference type="InterPro" id="IPR058625">
    <property type="entry name" value="MdtA-like_BSH"/>
</dbReference>
<dbReference type="PANTHER" id="PTHR30469:SF20">
    <property type="entry name" value="EFFLUX RND TRANSPORTER PERIPLASMIC ADAPTOR SUBUNIT"/>
    <property type="match status" value="1"/>
</dbReference>
<dbReference type="AlphaFoldDB" id="A0A0B8P0L5"/>
<organism evidence="4 5">
    <name type="scientific">Vibrio ishigakensis</name>
    <dbReference type="NCBI Taxonomy" id="1481914"/>
    <lineage>
        <taxon>Bacteria</taxon>
        <taxon>Pseudomonadati</taxon>
        <taxon>Pseudomonadota</taxon>
        <taxon>Gammaproteobacteria</taxon>
        <taxon>Vibrionales</taxon>
        <taxon>Vibrionaceae</taxon>
        <taxon>Vibrio</taxon>
    </lineage>
</organism>
<dbReference type="Pfam" id="PF25917">
    <property type="entry name" value="BSH_RND"/>
    <property type="match status" value="1"/>
</dbReference>
<comment type="caution">
    <text evidence="4">The sequence shown here is derived from an EMBL/GenBank/DDBJ whole genome shotgun (WGS) entry which is preliminary data.</text>
</comment>
<dbReference type="NCBIfam" id="TIGR01730">
    <property type="entry name" value="RND_mfp"/>
    <property type="match status" value="1"/>
</dbReference>
<dbReference type="Pfam" id="PF25876">
    <property type="entry name" value="HH_MFP_RND"/>
    <property type="match status" value="1"/>
</dbReference>
<keyword evidence="5" id="KW-1185">Reference proteome</keyword>
<gene>
    <name evidence="4" type="ORF">JCM19231_3063</name>
</gene>
<sequence>MRLHWIVLSVCALGVSGCSEKEQEIPEPESRPAKLFTVSVGDKPFERVFPASSTAGDRAVLAFRVPGELIDLPVNAGQPVKKGQVLASLDDEEYKLLRNQAKANFNLASVQLKRMETLIRDKVVSEQEYDQAVANHKSARASFDQADANFGYAKLLAPFDGNISIVNIDNHEYVAAKQGVMNIQSTSLLKVIFQLPDSLLRRFAGGTEVQSNMVFDSFPDRKFPLTFQEIDTESDPTTGSYKVTMIMDRPSDIGILPGMSGHVHAMIPRSKPSVLPQTSLFDCGNKKCVWRIDEESRVEQIAVDLSETGAVVSGLVDGDQIVLSGVGELESGMKVREWIKERGL</sequence>
<evidence type="ECO:0000256" key="1">
    <source>
        <dbReference type="ARBA" id="ARBA00009477"/>
    </source>
</evidence>
<proteinExistence type="inferred from homology"/>
<dbReference type="GO" id="GO:0015562">
    <property type="term" value="F:efflux transmembrane transporter activity"/>
    <property type="evidence" value="ECO:0007669"/>
    <property type="project" value="TreeGrafter"/>
</dbReference>
<dbReference type="InterPro" id="IPR058624">
    <property type="entry name" value="MdtA-like_HH"/>
</dbReference>
<reference evidence="4 5" key="2">
    <citation type="submission" date="2015-01" db="EMBL/GenBank/DDBJ databases">
        <authorList>
            <consortium name="NBRP consortium"/>
            <person name="Sawabe T."/>
            <person name="Meirelles P."/>
            <person name="Feng G."/>
            <person name="Sayaka M."/>
            <person name="Hattori M."/>
            <person name="Ohkuma M."/>
        </authorList>
    </citation>
    <scope>NUCLEOTIDE SEQUENCE [LARGE SCALE GENOMIC DNA]</scope>
    <source>
        <strain evidence="5">JCM 19231</strain>
    </source>
</reference>
<dbReference type="PANTHER" id="PTHR30469">
    <property type="entry name" value="MULTIDRUG RESISTANCE PROTEIN MDTA"/>
    <property type="match status" value="1"/>
</dbReference>
<evidence type="ECO:0000259" key="2">
    <source>
        <dbReference type="Pfam" id="PF25876"/>
    </source>
</evidence>
<name>A0A0B8P0L5_9VIBR</name>